<organism evidence="2 3">
    <name type="scientific">Priestia endophytica DSM 13796</name>
    <dbReference type="NCBI Taxonomy" id="1121089"/>
    <lineage>
        <taxon>Bacteria</taxon>
        <taxon>Bacillati</taxon>
        <taxon>Bacillota</taxon>
        <taxon>Bacilli</taxon>
        <taxon>Bacillales</taxon>
        <taxon>Bacillaceae</taxon>
        <taxon>Priestia</taxon>
    </lineage>
</organism>
<gene>
    <name evidence="2" type="ORF">SAMN02745910_04243</name>
</gene>
<keyword evidence="1" id="KW-1133">Transmembrane helix</keyword>
<reference evidence="2 3" key="1">
    <citation type="submission" date="2016-10" db="EMBL/GenBank/DDBJ databases">
        <authorList>
            <person name="Varghese N."/>
            <person name="Submissions S."/>
        </authorList>
    </citation>
    <scope>NUCLEOTIDE SEQUENCE [LARGE SCALE GENOMIC DNA]</scope>
    <source>
        <strain evidence="2 3">DSM 13796</strain>
    </source>
</reference>
<protein>
    <recommendedName>
        <fullName evidence="4">DUF1146 domain-containing protein</fullName>
    </recommendedName>
</protein>
<evidence type="ECO:0008006" key="4">
    <source>
        <dbReference type="Google" id="ProtNLM"/>
    </source>
</evidence>
<comment type="caution">
    <text evidence="2">The sequence shown here is derived from an EMBL/GenBank/DDBJ whole genome shotgun (WGS) entry which is preliminary data.</text>
</comment>
<feature type="transmembrane region" description="Helical" evidence="1">
    <location>
        <begin position="33"/>
        <end position="57"/>
    </location>
</feature>
<accession>A0A1I6BUT8</accession>
<keyword evidence="1" id="KW-0472">Membrane</keyword>
<dbReference type="Proteomes" id="UP000182762">
    <property type="component" value="Unassembled WGS sequence"/>
</dbReference>
<dbReference type="EMBL" id="FOXX01000014">
    <property type="protein sequence ID" value="SFQ84654.1"/>
    <property type="molecule type" value="Genomic_DNA"/>
</dbReference>
<evidence type="ECO:0000313" key="2">
    <source>
        <dbReference type="EMBL" id="SFQ84654.1"/>
    </source>
</evidence>
<dbReference type="GeneID" id="93713905"/>
<dbReference type="RefSeq" id="WP_167360156.1">
    <property type="nucleotide sequence ID" value="NZ_FOXX01000014.1"/>
</dbReference>
<evidence type="ECO:0000313" key="3">
    <source>
        <dbReference type="Proteomes" id="UP000182762"/>
    </source>
</evidence>
<keyword evidence="3" id="KW-1185">Reference proteome</keyword>
<sequence>MVTVLGTSLVLFTVIYAEKKGWVDKSKVRVIMQIGMNVGILGSLLYFLYTLSSFLPFL</sequence>
<proteinExistence type="predicted"/>
<evidence type="ECO:0000256" key="1">
    <source>
        <dbReference type="SAM" id="Phobius"/>
    </source>
</evidence>
<keyword evidence="1" id="KW-0812">Transmembrane</keyword>
<name>A0A1I6BUT8_9BACI</name>